<evidence type="ECO:0000313" key="15">
    <source>
        <dbReference type="EMBL" id="GAQ80464.1"/>
    </source>
</evidence>
<dbReference type="PANTHER" id="PTHR21650">
    <property type="entry name" value="MEMBRALIN/KINETOCHORE PROTEIN NUF2"/>
    <property type="match status" value="1"/>
</dbReference>
<evidence type="ECO:0000256" key="7">
    <source>
        <dbReference type="ARBA" id="ARBA00022838"/>
    </source>
</evidence>
<keyword evidence="6" id="KW-0498">Mitosis</keyword>
<dbReference type="GO" id="GO:0051301">
    <property type="term" value="P:cell division"/>
    <property type="evidence" value="ECO:0007669"/>
    <property type="project" value="UniProtKB-KW"/>
</dbReference>
<dbReference type="STRING" id="105231.A0A0U9HIA3"/>
<evidence type="ECO:0000256" key="6">
    <source>
        <dbReference type="ARBA" id="ARBA00022776"/>
    </source>
</evidence>
<organism evidence="15 16">
    <name type="scientific">Klebsormidium nitens</name>
    <name type="common">Green alga</name>
    <name type="synonym">Ulothrix nitens</name>
    <dbReference type="NCBI Taxonomy" id="105231"/>
    <lineage>
        <taxon>Eukaryota</taxon>
        <taxon>Viridiplantae</taxon>
        <taxon>Streptophyta</taxon>
        <taxon>Klebsormidiophyceae</taxon>
        <taxon>Klebsormidiales</taxon>
        <taxon>Klebsormidiaceae</taxon>
        <taxon>Klebsormidium</taxon>
    </lineage>
</organism>
<feature type="domain" description="Kinetochore protein Nuf2 N-terminal" evidence="13">
    <location>
        <begin position="5"/>
        <end position="141"/>
    </location>
</feature>
<dbReference type="EMBL" id="DF237003">
    <property type="protein sequence ID" value="GAQ80464.1"/>
    <property type="molecule type" value="Genomic_DNA"/>
</dbReference>
<keyword evidence="4" id="KW-0158">Chromosome</keyword>
<evidence type="ECO:0000256" key="11">
    <source>
        <dbReference type="ARBA" id="ARBA00023328"/>
    </source>
</evidence>
<proteinExistence type="inferred from homology"/>
<comment type="subcellular location">
    <subcellularLocation>
        <location evidence="2">Chromosome</location>
        <location evidence="2">Centromere</location>
        <location evidence="2">Kinetochore</location>
    </subcellularLocation>
    <subcellularLocation>
        <location evidence="1">Nucleus</location>
    </subcellularLocation>
</comment>
<accession>A0A0U9HIA3</accession>
<protein>
    <submittedName>
        <fullName evidence="15">Uncharacterized protein</fullName>
    </submittedName>
</protein>
<dbReference type="GO" id="GO:0007052">
    <property type="term" value="P:mitotic spindle organization"/>
    <property type="evidence" value="ECO:0000318"/>
    <property type="project" value="GO_Central"/>
</dbReference>
<evidence type="ECO:0000256" key="4">
    <source>
        <dbReference type="ARBA" id="ARBA00022454"/>
    </source>
</evidence>
<dbReference type="AlphaFoldDB" id="A0A0U9HIA3"/>
<dbReference type="GO" id="GO:0051383">
    <property type="term" value="P:kinetochore organization"/>
    <property type="evidence" value="ECO:0000318"/>
    <property type="project" value="GO_Central"/>
</dbReference>
<keyword evidence="7" id="KW-0995">Kinetochore</keyword>
<reference evidence="15 16" key="1">
    <citation type="journal article" date="2014" name="Nat. Commun.">
        <title>Klebsormidium flaccidum genome reveals primary factors for plant terrestrial adaptation.</title>
        <authorList>
            <person name="Hori K."/>
            <person name="Maruyama F."/>
            <person name="Fujisawa T."/>
            <person name="Togashi T."/>
            <person name="Yamamoto N."/>
            <person name="Seo M."/>
            <person name="Sato S."/>
            <person name="Yamada T."/>
            <person name="Mori H."/>
            <person name="Tajima N."/>
            <person name="Moriyama T."/>
            <person name="Ikeuchi M."/>
            <person name="Watanabe M."/>
            <person name="Wada H."/>
            <person name="Kobayashi K."/>
            <person name="Saito M."/>
            <person name="Masuda T."/>
            <person name="Sasaki-Sekimoto Y."/>
            <person name="Mashiguchi K."/>
            <person name="Awai K."/>
            <person name="Shimojima M."/>
            <person name="Masuda S."/>
            <person name="Iwai M."/>
            <person name="Nobusawa T."/>
            <person name="Narise T."/>
            <person name="Kondo S."/>
            <person name="Saito H."/>
            <person name="Sato R."/>
            <person name="Murakawa M."/>
            <person name="Ihara Y."/>
            <person name="Oshima-Yamada Y."/>
            <person name="Ohtaka K."/>
            <person name="Satoh M."/>
            <person name="Sonobe K."/>
            <person name="Ishii M."/>
            <person name="Ohtani R."/>
            <person name="Kanamori-Sato M."/>
            <person name="Honoki R."/>
            <person name="Miyazaki D."/>
            <person name="Mochizuki H."/>
            <person name="Umetsu J."/>
            <person name="Higashi K."/>
            <person name="Shibata D."/>
            <person name="Kamiya Y."/>
            <person name="Sato N."/>
            <person name="Nakamura Y."/>
            <person name="Tabata S."/>
            <person name="Ida S."/>
            <person name="Kurokawa K."/>
            <person name="Ohta H."/>
        </authorList>
    </citation>
    <scope>NUCLEOTIDE SEQUENCE [LARGE SCALE GENOMIC DNA]</scope>
    <source>
        <strain evidence="15 16">NIES-2285</strain>
    </source>
</reference>
<dbReference type="PANTHER" id="PTHR21650:SF2">
    <property type="entry name" value="KINETOCHORE PROTEIN NUF2"/>
    <property type="match status" value="1"/>
</dbReference>
<dbReference type="GO" id="GO:0045132">
    <property type="term" value="P:meiotic chromosome segregation"/>
    <property type="evidence" value="ECO:0000318"/>
    <property type="project" value="GO_Central"/>
</dbReference>
<dbReference type="Gene3D" id="1.10.418.60">
    <property type="entry name" value="Ncd80 complex, Nuf2 subunit"/>
    <property type="match status" value="1"/>
</dbReference>
<evidence type="ECO:0000256" key="9">
    <source>
        <dbReference type="ARBA" id="ARBA00023242"/>
    </source>
</evidence>
<dbReference type="OrthoDB" id="8194677at2759"/>
<evidence type="ECO:0000256" key="3">
    <source>
        <dbReference type="ARBA" id="ARBA00005498"/>
    </source>
</evidence>
<dbReference type="GO" id="GO:0051315">
    <property type="term" value="P:attachment of mitotic spindle microtubules to kinetochore"/>
    <property type="evidence" value="ECO:0000318"/>
    <property type="project" value="GO_Central"/>
</dbReference>
<dbReference type="Proteomes" id="UP000054558">
    <property type="component" value="Unassembled WGS sequence"/>
</dbReference>
<dbReference type="InterPro" id="IPR005549">
    <property type="entry name" value="Kinetochore_Nuf2_N"/>
</dbReference>
<evidence type="ECO:0000259" key="13">
    <source>
        <dbReference type="Pfam" id="PF03800"/>
    </source>
</evidence>
<gene>
    <name evidence="15" type="ORF">KFL_000540390</name>
</gene>
<dbReference type="OMA" id="YLKMEAH"/>
<evidence type="ECO:0000259" key="14">
    <source>
        <dbReference type="Pfam" id="PF18595"/>
    </source>
</evidence>
<dbReference type="GO" id="GO:0005634">
    <property type="term" value="C:nucleus"/>
    <property type="evidence" value="ECO:0007669"/>
    <property type="project" value="UniProtKB-SubCell"/>
</dbReference>
<dbReference type="InterPro" id="IPR041112">
    <property type="entry name" value="Nuf2_DHR10-like"/>
</dbReference>
<dbReference type="Pfam" id="PF03800">
    <property type="entry name" value="Nuf2"/>
    <property type="match status" value="1"/>
</dbReference>
<evidence type="ECO:0000256" key="12">
    <source>
        <dbReference type="SAM" id="Coils"/>
    </source>
</evidence>
<feature type="coiled-coil region" evidence="12">
    <location>
        <begin position="250"/>
        <end position="424"/>
    </location>
</feature>
<feature type="coiled-coil region" evidence="12">
    <location>
        <begin position="134"/>
        <end position="217"/>
    </location>
</feature>
<dbReference type="GO" id="GO:0031262">
    <property type="term" value="C:Ndc80 complex"/>
    <property type="evidence" value="ECO:0000318"/>
    <property type="project" value="GO_Central"/>
</dbReference>
<keyword evidence="16" id="KW-1185">Reference proteome</keyword>
<keyword evidence="11" id="KW-0137">Centromere</keyword>
<sequence>MAPPYPFPIRPQEEILKCLRELDFPFSDAEYAKPTPEAVKPLYQGFVQLLMQMTREELQQPVFHAMAELEYPELHDDSIGDLASFRALQKLMKVAGVNNFCLKDMHMPDTLGVRRNLSALLNYVMFREDKLQTFQEHQDRSDSLLERKQQLEEENLQLTSELKRIEAERAADRPAVEELERETSGLQVTIVALNKEQAALNKENHRLKQQANELADQLASEKFALLEAHQERAELRGKIVESPEKLQRTLEELGAAVERERAAIGEAERRARDLQAKLECCGKVEREVMKTVKLMEEAEAEIAKYKTVSRDAKAAKAKIKANEDTAWELDRVLQHLQRQHQSAMERLQRLEQQGALKREAAVAALEEARALKAEAEAEHKETMAKLTERQTQTREVQAKIADVRSAHEQEIALLTAKYDSLQGQVHKYHDALAGVMETPPARPPRPVLA</sequence>
<evidence type="ECO:0000256" key="8">
    <source>
        <dbReference type="ARBA" id="ARBA00023054"/>
    </source>
</evidence>
<dbReference type="GO" id="GO:0044877">
    <property type="term" value="F:protein-containing complex binding"/>
    <property type="evidence" value="ECO:0000318"/>
    <property type="project" value="GO_Central"/>
</dbReference>
<evidence type="ECO:0000256" key="2">
    <source>
        <dbReference type="ARBA" id="ARBA00004629"/>
    </source>
</evidence>
<evidence type="ECO:0000313" key="16">
    <source>
        <dbReference type="Proteomes" id="UP000054558"/>
    </source>
</evidence>
<evidence type="ECO:0000256" key="1">
    <source>
        <dbReference type="ARBA" id="ARBA00004123"/>
    </source>
</evidence>
<dbReference type="Pfam" id="PF18595">
    <property type="entry name" value="Nuf2_DHR10-like"/>
    <property type="match status" value="1"/>
</dbReference>
<comment type="similarity">
    <text evidence="3">Belongs to the NUF2 family.</text>
</comment>
<evidence type="ECO:0000256" key="10">
    <source>
        <dbReference type="ARBA" id="ARBA00023306"/>
    </source>
</evidence>
<feature type="domain" description="Nuf2 DHR10-like" evidence="14">
    <location>
        <begin position="256"/>
        <end position="370"/>
    </location>
</feature>
<dbReference type="InterPro" id="IPR038275">
    <property type="entry name" value="Nuf2_N_sf"/>
</dbReference>
<keyword evidence="8 12" id="KW-0175">Coiled coil</keyword>
<evidence type="ECO:0000256" key="5">
    <source>
        <dbReference type="ARBA" id="ARBA00022618"/>
    </source>
</evidence>
<keyword evidence="9" id="KW-0539">Nucleus</keyword>
<keyword evidence="10" id="KW-0131">Cell cycle</keyword>
<name>A0A0U9HIA3_KLENI</name>
<keyword evidence="5" id="KW-0132">Cell division</keyword>